<dbReference type="Pfam" id="PF13302">
    <property type="entry name" value="Acetyltransf_3"/>
    <property type="match status" value="1"/>
</dbReference>
<dbReference type="InterPro" id="IPR000182">
    <property type="entry name" value="GNAT_dom"/>
</dbReference>
<name>A0A3D9ZVH0_9ACTN</name>
<evidence type="ECO:0000259" key="1">
    <source>
        <dbReference type="PROSITE" id="PS51186"/>
    </source>
</evidence>
<gene>
    <name evidence="2" type="ORF">DFJ67_7276</name>
</gene>
<dbReference type="Gene3D" id="3.40.630.30">
    <property type="match status" value="1"/>
</dbReference>
<reference evidence="2 3" key="1">
    <citation type="submission" date="2018-08" db="EMBL/GenBank/DDBJ databases">
        <title>Sequencing the genomes of 1000 actinobacteria strains.</title>
        <authorList>
            <person name="Klenk H.-P."/>
        </authorList>
    </citation>
    <scope>NUCLEOTIDE SEQUENCE [LARGE SCALE GENOMIC DNA]</scope>
    <source>
        <strain evidence="2 3">DSM 44099</strain>
    </source>
</reference>
<dbReference type="RefSeq" id="WP_116077053.1">
    <property type="nucleotide sequence ID" value="NZ_BONB01000008.1"/>
</dbReference>
<feature type="domain" description="N-acetyltransferase" evidence="1">
    <location>
        <begin position="10"/>
        <end position="170"/>
    </location>
</feature>
<proteinExistence type="predicted"/>
<dbReference type="PROSITE" id="PS51186">
    <property type="entry name" value="GNAT"/>
    <property type="match status" value="1"/>
</dbReference>
<protein>
    <submittedName>
        <fullName evidence="2">RimJ/RimL family protein N-acetyltransferase</fullName>
    </submittedName>
</protein>
<evidence type="ECO:0000313" key="2">
    <source>
        <dbReference type="EMBL" id="REG01196.1"/>
    </source>
</evidence>
<dbReference type="EMBL" id="QUMQ01000001">
    <property type="protein sequence ID" value="REG01196.1"/>
    <property type="molecule type" value="Genomic_DNA"/>
</dbReference>
<evidence type="ECO:0000313" key="3">
    <source>
        <dbReference type="Proteomes" id="UP000256913"/>
    </source>
</evidence>
<dbReference type="SUPFAM" id="SSF55729">
    <property type="entry name" value="Acyl-CoA N-acyltransferases (Nat)"/>
    <property type="match status" value="1"/>
</dbReference>
<dbReference type="Proteomes" id="UP000256913">
    <property type="component" value="Unassembled WGS sequence"/>
</dbReference>
<dbReference type="InterPro" id="IPR016181">
    <property type="entry name" value="Acyl_CoA_acyltransferase"/>
</dbReference>
<dbReference type="PANTHER" id="PTHR43792">
    <property type="entry name" value="GNAT FAMILY, PUTATIVE (AFU_ORTHOLOGUE AFUA_3G00765)-RELATED-RELATED"/>
    <property type="match status" value="1"/>
</dbReference>
<keyword evidence="3" id="KW-1185">Reference proteome</keyword>
<dbReference type="OrthoDB" id="3533156at2"/>
<sequence>MASELKTERLTLRPWRVDDADSALPVYGASNVARWLSPAMDTVADADAMRLVLQQWIGEDARLTSPAGRWAIEQTDDHRLVGGAVLLPLPPRGEDLEMGWQLHPDVWGRGYAVEAGRAVARWAFDEGYDEILAVARPANSRAQATARRIGMEWVGETEKYYDLRLQVFRLRPADLA</sequence>
<accession>A0A3D9ZVH0</accession>
<comment type="caution">
    <text evidence="2">The sequence shown here is derived from an EMBL/GenBank/DDBJ whole genome shotgun (WGS) entry which is preliminary data.</text>
</comment>
<dbReference type="GO" id="GO:0016747">
    <property type="term" value="F:acyltransferase activity, transferring groups other than amino-acyl groups"/>
    <property type="evidence" value="ECO:0007669"/>
    <property type="project" value="InterPro"/>
</dbReference>
<keyword evidence="2" id="KW-0808">Transferase</keyword>
<dbReference type="AlphaFoldDB" id="A0A3D9ZVH0"/>
<dbReference type="InterPro" id="IPR051531">
    <property type="entry name" value="N-acetyltransferase"/>
</dbReference>
<dbReference type="PANTHER" id="PTHR43792:SF1">
    <property type="entry name" value="N-ACETYLTRANSFERASE DOMAIN-CONTAINING PROTEIN"/>
    <property type="match status" value="1"/>
</dbReference>
<organism evidence="2 3">
    <name type="scientific">Asanoa ferruginea</name>
    <dbReference type="NCBI Taxonomy" id="53367"/>
    <lineage>
        <taxon>Bacteria</taxon>
        <taxon>Bacillati</taxon>
        <taxon>Actinomycetota</taxon>
        <taxon>Actinomycetes</taxon>
        <taxon>Micromonosporales</taxon>
        <taxon>Micromonosporaceae</taxon>
        <taxon>Asanoa</taxon>
    </lineage>
</organism>